<sequence length="57" mass="6165">MWFSDLVSPVTTSNRDDGELGECNRSTNSGCYFLGTFDTQTNMPVGISNSNKSLVGI</sequence>
<reference evidence="2" key="3">
    <citation type="submission" date="2025-08" db="UniProtKB">
        <authorList>
            <consortium name="Ensembl"/>
        </authorList>
    </citation>
    <scope>IDENTIFICATION</scope>
</reference>
<dbReference type="Ensembl" id="ENSCINT00000035842.1">
    <property type="protein sequence ID" value="ENSCINP00000034040.1"/>
    <property type="gene ID" value="ENSCING00000024603.1"/>
</dbReference>
<proteinExistence type="predicted"/>
<protein>
    <submittedName>
        <fullName evidence="2">Uncharacterized protein</fullName>
    </submittedName>
</protein>
<dbReference type="AlphaFoldDB" id="H2XWK6"/>
<dbReference type="HOGENOM" id="CLU_2995856_0_0_1"/>
<evidence type="ECO:0000313" key="3">
    <source>
        <dbReference type="Proteomes" id="UP000008144"/>
    </source>
</evidence>
<accession>H2XWK6</accession>
<reference evidence="2" key="4">
    <citation type="submission" date="2025-09" db="UniProtKB">
        <authorList>
            <consortium name="Ensembl"/>
        </authorList>
    </citation>
    <scope>IDENTIFICATION</scope>
</reference>
<evidence type="ECO:0000313" key="2">
    <source>
        <dbReference type="Ensembl" id="ENSCINP00000034040.1"/>
    </source>
</evidence>
<name>H2XWK6_CIOIN</name>
<feature type="region of interest" description="Disordered" evidence="1">
    <location>
        <begin position="1"/>
        <end position="21"/>
    </location>
</feature>
<keyword evidence="3" id="KW-1185">Reference proteome</keyword>
<dbReference type="Proteomes" id="UP000008144">
    <property type="component" value="Chromosome 5"/>
</dbReference>
<dbReference type="InParanoid" id="H2XWK6"/>
<evidence type="ECO:0000256" key="1">
    <source>
        <dbReference type="SAM" id="MobiDB-lite"/>
    </source>
</evidence>
<dbReference type="EMBL" id="EAAA01002139">
    <property type="status" value="NOT_ANNOTATED_CDS"/>
    <property type="molecule type" value="Genomic_DNA"/>
</dbReference>
<reference evidence="2" key="2">
    <citation type="journal article" date="2008" name="Genome Biol.">
        <title>Improved genome assembly and evidence-based global gene model set for the chordate Ciona intestinalis: new insight into intron and operon populations.</title>
        <authorList>
            <person name="Satou Y."/>
            <person name="Mineta K."/>
            <person name="Ogasawara M."/>
            <person name="Sasakura Y."/>
            <person name="Shoguchi E."/>
            <person name="Ueno K."/>
            <person name="Yamada L."/>
            <person name="Matsumoto J."/>
            <person name="Wasserscheid J."/>
            <person name="Dewar K."/>
            <person name="Wiley G.B."/>
            <person name="Macmil S.L."/>
            <person name="Roe B.A."/>
            <person name="Zeller R.W."/>
            <person name="Hastings K.E."/>
            <person name="Lemaire P."/>
            <person name="Lindquist E."/>
            <person name="Endo T."/>
            <person name="Hotta K."/>
            <person name="Inaba K."/>
        </authorList>
    </citation>
    <scope>NUCLEOTIDE SEQUENCE [LARGE SCALE GENOMIC DNA]</scope>
    <source>
        <strain evidence="2">wild type</strain>
    </source>
</reference>
<organism evidence="2 3">
    <name type="scientific">Ciona intestinalis</name>
    <name type="common">Transparent sea squirt</name>
    <name type="synonym">Ascidia intestinalis</name>
    <dbReference type="NCBI Taxonomy" id="7719"/>
    <lineage>
        <taxon>Eukaryota</taxon>
        <taxon>Metazoa</taxon>
        <taxon>Chordata</taxon>
        <taxon>Tunicata</taxon>
        <taxon>Ascidiacea</taxon>
        <taxon>Phlebobranchia</taxon>
        <taxon>Cionidae</taxon>
        <taxon>Ciona</taxon>
    </lineage>
</organism>
<reference evidence="3" key="1">
    <citation type="journal article" date="2002" name="Science">
        <title>The draft genome of Ciona intestinalis: insights into chordate and vertebrate origins.</title>
        <authorList>
            <person name="Dehal P."/>
            <person name="Satou Y."/>
            <person name="Campbell R.K."/>
            <person name="Chapman J."/>
            <person name="Degnan B."/>
            <person name="De Tomaso A."/>
            <person name="Davidson B."/>
            <person name="Di Gregorio A."/>
            <person name="Gelpke M."/>
            <person name="Goodstein D.M."/>
            <person name="Harafuji N."/>
            <person name="Hastings K.E."/>
            <person name="Ho I."/>
            <person name="Hotta K."/>
            <person name="Huang W."/>
            <person name="Kawashima T."/>
            <person name="Lemaire P."/>
            <person name="Martinez D."/>
            <person name="Meinertzhagen I.A."/>
            <person name="Necula S."/>
            <person name="Nonaka M."/>
            <person name="Putnam N."/>
            <person name="Rash S."/>
            <person name="Saiga H."/>
            <person name="Satake M."/>
            <person name="Terry A."/>
            <person name="Yamada L."/>
            <person name="Wang H.G."/>
            <person name="Awazu S."/>
            <person name="Azumi K."/>
            <person name="Boore J."/>
            <person name="Branno M."/>
            <person name="Chin-Bow S."/>
            <person name="DeSantis R."/>
            <person name="Doyle S."/>
            <person name="Francino P."/>
            <person name="Keys D.N."/>
            <person name="Haga S."/>
            <person name="Hayashi H."/>
            <person name="Hino K."/>
            <person name="Imai K.S."/>
            <person name="Inaba K."/>
            <person name="Kano S."/>
            <person name="Kobayashi K."/>
            <person name="Kobayashi M."/>
            <person name="Lee B.I."/>
            <person name="Makabe K.W."/>
            <person name="Manohar C."/>
            <person name="Matassi G."/>
            <person name="Medina M."/>
            <person name="Mochizuki Y."/>
            <person name="Mount S."/>
            <person name="Morishita T."/>
            <person name="Miura S."/>
            <person name="Nakayama A."/>
            <person name="Nishizaka S."/>
            <person name="Nomoto H."/>
            <person name="Ohta F."/>
            <person name="Oishi K."/>
            <person name="Rigoutsos I."/>
            <person name="Sano M."/>
            <person name="Sasaki A."/>
            <person name="Sasakura Y."/>
            <person name="Shoguchi E."/>
            <person name="Shin-i T."/>
            <person name="Spagnuolo A."/>
            <person name="Stainier D."/>
            <person name="Suzuki M.M."/>
            <person name="Tassy O."/>
            <person name="Takatori N."/>
            <person name="Tokuoka M."/>
            <person name="Yagi K."/>
            <person name="Yoshizaki F."/>
            <person name="Wada S."/>
            <person name="Zhang C."/>
            <person name="Hyatt P.D."/>
            <person name="Larimer F."/>
            <person name="Detter C."/>
            <person name="Doggett N."/>
            <person name="Glavina T."/>
            <person name="Hawkins T."/>
            <person name="Richardson P."/>
            <person name="Lucas S."/>
            <person name="Kohara Y."/>
            <person name="Levine M."/>
            <person name="Satoh N."/>
            <person name="Rokhsar D.S."/>
        </authorList>
    </citation>
    <scope>NUCLEOTIDE SEQUENCE [LARGE SCALE GENOMIC DNA]</scope>
</reference>